<comment type="caution">
    <text evidence="1">The sequence shown here is derived from an EMBL/GenBank/DDBJ whole genome shotgun (WGS) entry which is preliminary data.</text>
</comment>
<evidence type="ECO:0000313" key="1">
    <source>
        <dbReference type="EMBL" id="KAJ4972651.1"/>
    </source>
</evidence>
<dbReference type="AlphaFoldDB" id="A0A9Q0KLZ3"/>
<gene>
    <name evidence="1" type="ORF">NE237_005825</name>
</gene>
<proteinExistence type="predicted"/>
<dbReference type="EMBL" id="JAMYWD010000004">
    <property type="protein sequence ID" value="KAJ4972651.1"/>
    <property type="molecule type" value="Genomic_DNA"/>
</dbReference>
<accession>A0A9Q0KLZ3</accession>
<sequence length="169" mass="18263">MGFSPPHMVDTDPVSTTTHTGARCHVGPMQSSLVSVGLVQTSQRAQVKENRCQMAIDSSRCPQDGKVLYFRSFSSRSRLLQAILHFHRKLIPFMVNCLYMLFFINDGPASALSSSSSSSSFETQETASGLSAPAISSSTDSPPTPVSGDAHTGVMKYPTWCNMEVVPLS</sequence>
<keyword evidence="2" id="KW-1185">Reference proteome</keyword>
<evidence type="ECO:0000313" key="2">
    <source>
        <dbReference type="Proteomes" id="UP001141806"/>
    </source>
</evidence>
<reference evidence="1" key="1">
    <citation type="journal article" date="2023" name="Plant J.">
        <title>The genome of the king protea, Protea cynaroides.</title>
        <authorList>
            <person name="Chang J."/>
            <person name="Duong T.A."/>
            <person name="Schoeman C."/>
            <person name="Ma X."/>
            <person name="Roodt D."/>
            <person name="Barker N."/>
            <person name="Li Z."/>
            <person name="Van de Peer Y."/>
            <person name="Mizrachi E."/>
        </authorList>
    </citation>
    <scope>NUCLEOTIDE SEQUENCE</scope>
    <source>
        <tissue evidence="1">Young leaves</tissue>
    </source>
</reference>
<protein>
    <submittedName>
        <fullName evidence="1">Uncharacterized protein</fullName>
    </submittedName>
</protein>
<name>A0A9Q0KLZ3_9MAGN</name>
<organism evidence="1 2">
    <name type="scientific">Protea cynaroides</name>
    <dbReference type="NCBI Taxonomy" id="273540"/>
    <lineage>
        <taxon>Eukaryota</taxon>
        <taxon>Viridiplantae</taxon>
        <taxon>Streptophyta</taxon>
        <taxon>Embryophyta</taxon>
        <taxon>Tracheophyta</taxon>
        <taxon>Spermatophyta</taxon>
        <taxon>Magnoliopsida</taxon>
        <taxon>Proteales</taxon>
        <taxon>Proteaceae</taxon>
        <taxon>Protea</taxon>
    </lineage>
</organism>
<dbReference type="Proteomes" id="UP001141806">
    <property type="component" value="Unassembled WGS sequence"/>
</dbReference>